<dbReference type="AlphaFoldDB" id="A0A427XIQ3"/>
<keyword evidence="8" id="KW-0479">Metal-binding</keyword>
<evidence type="ECO:0000256" key="4">
    <source>
        <dbReference type="ARBA" id="ARBA00022617"/>
    </source>
</evidence>
<evidence type="ECO:0000256" key="9">
    <source>
        <dbReference type="SAM" id="Phobius"/>
    </source>
</evidence>
<evidence type="ECO:0000256" key="8">
    <source>
        <dbReference type="PIRSR" id="PIRSR602401-1"/>
    </source>
</evidence>
<dbReference type="InterPro" id="IPR002401">
    <property type="entry name" value="Cyt_P450_E_grp-I"/>
</dbReference>
<dbReference type="CDD" id="cd11069">
    <property type="entry name" value="CYP_FUM15-like"/>
    <property type="match status" value="1"/>
</dbReference>
<evidence type="ECO:0000256" key="3">
    <source>
        <dbReference type="ARBA" id="ARBA00010617"/>
    </source>
</evidence>
<dbReference type="Gene3D" id="1.10.630.10">
    <property type="entry name" value="Cytochrome P450"/>
    <property type="match status" value="1"/>
</dbReference>
<evidence type="ECO:0000313" key="11">
    <source>
        <dbReference type="Proteomes" id="UP000279236"/>
    </source>
</evidence>
<evidence type="ECO:0000256" key="2">
    <source>
        <dbReference type="ARBA" id="ARBA00005179"/>
    </source>
</evidence>
<dbReference type="GeneID" id="39586220"/>
<evidence type="ECO:0000256" key="7">
    <source>
        <dbReference type="ARBA" id="ARBA00023033"/>
    </source>
</evidence>
<dbReference type="InterPro" id="IPR036396">
    <property type="entry name" value="Cyt_P450_sf"/>
</dbReference>
<dbReference type="GO" id="GO:0005506">
    <property type="term" value="F:iron ion binding"/>
    <property type="evidence" value="ECO:0007669"/>
    <property type="project" value="InterPro"/>
</dbReference>
<dbReference type="PANTHER" id="PTHR24305:SF166">
    <property type="entry name" value="CYTOCHROME P450 12A4, MITOCHONDRIAL-RELATED"/>
    <property type="match status" value="1"/>
</dbReference>
<organism evidence="10 11">
    <name type="scientific">Apiotrichum porosum</name>
    <dbReference type="NCBI Taxonomy" id="105984"/>
    <lineage>
        <taxon>Eukaryota</taxon>
        <taxon>Fungi</taxon>
        <taxon>Dikarya</taxon>
        <taxon>Basidiomycota</taxon>
        <taxon>Agaricomycotina</taxon>
        <taxon>Tremellomycetes</taxon>
        <taxon>Trichosporonales</taxon>
        <taxon>Trichosporonaceae</taxon>
        <taxon>Apiotrichum</taxon>
    </lineage>
</organism>
<feature type="binding site" description="axial binding residue" evidence="8">
    <location>
        <position position="482"/>
    </location>
    <ligand>
        <name>heme</name>
        <dbReference type="ChEBI" id="CHEBI:30413"/>
    </ligand>
    <ligandPart>
        <name>Fe</name>
        <dbReference type="ChEBI" id="CHEBI:18248"/>
    </ligandPart>
</feature>
<keyword evidence="6 8" id="KW-0408">Iron</keyword>
<evidence type="ECO:0000313" key="10">
    <source>
        <dbReference type="EMBL" id="RSH78771.1"/>
    </source>
</evidence>
<keyword evidence="9" id="KW-1133">Transmembrane helix</keyword>
<accession>A0A427XIQ3</accession>
<dbReference type="GO" id="GO:0020037">
    <property type="term" value="F:heme binding"/>
    <property type="evidence" value="ECO:0007669"/>
    <property type="project" value="InterPro"/>
</dbReference>
<dbReference type="Proteomes" id="UP000279236">
    <property type="component" value="Unassembled WGS sequence"/>
</dbReference>
<evidence type="ECO:0000256" key="1">
    <source>
        <dbReference type="ARBA" id="ARBA00001971"/>
    </source>
</evidence>
<gene>
    <name evidence="10" type="ORF">EHS24_001677</name>
</gene>
<keyword evidence="5" id="KW-0560">Oxidoreductase</keyword>
<name>A0A427XIQ3_9TREE</name>
<evidence type="ECO:0008006" key="12">
    <source>
        <dbReference type="Google" id="ProtNLM"/>
    </source>
</evidence>
<protein>
    <recommendedName>
        <fullName evidence="12">Cytochrome P450-dit2</fullName>
    </recommendedName>
</protein>
<comment type="pathway">
    <text evidence="2">Secondary metabolite biosynthesis.</text>
</comment>
<dbReference type="PRINTS" id="PR00385">
    <property type="entry name" value="P450"/>
</dbReference>
<comment type="caution">
    <text evidence="10">The sequence shown here is derived from an EMBL/GenBank/DDBJ whole genome shotgun (WGS) entry which is preliminary data.</text>
</comment>
<dbReference type="OrthoDB" id="1470350at2759"/>
<dbReference type="PRINTS" id="PR00463">
    <property type="entry name" value="EP450I"/>
</dbReference>
<comment type="similarity">
    <text evidence="3">Belongs to the cytochrome P450 family.</text>
</comment>
<dbReference type="SUPFAM" id="SSF48264">
    <property type="entry name" value="Cytochrome P450"/>
    <property type="match status" value="1"/>
</dbReference>
<feature type="transmembrane region" description="Helical" evidence="9">
    <location>
        <begin position="20"/>
        <end position="41"/>
    </location>
</feature>
<dbReference type="STRING" id="105984.A0A427XIQ3"/>
<sequence length="542" mass="60122">MTTSQPYVEVLVSIARNSAILFAGLAGGLAVIAGLAYLYLYPLQLLRFSGRNLPGPEPTNLLWGNQKEIMGKNTGDVQTEWFEKYGKVMRYRYALGAQHISLNDPVALGHIFQHTDTFGKMYRTKRILSDILGDGLLTADPVNHRRQRRVLNPAFSVTAIREMVPDFFGVAYKLRDAVAAEAGKPSLDEKKPQEVEVHELVSHATLDIIGVSGFGARDLSSSDSALGTSYADLLTARNQANIFDFLQITYPAFKNLPTKATRKIKDSRTITDKLGHDIVAERKKALEAAGDTDTRDMLSRLLRANMAPDLKPEQRMTDDEVMGQITTLMFAGHETTSTAMSWALWRLAIHQDIQAKLRAELMTIDTDEPSIDALNALTYLEKFVHEVLRLDDPVALSYRIALKDAVVPLSAPVTGRDGSTIEALTVKKGTMFHTPIISLNRSKDIWGDDADKFNPDRDTNPSTQVPGMYGNLLTFLSGPHHCIGYRFALAELKVLLFVLVRSFNFELPAEPYTIVPHTLITMRPSINGKISMRLVVKPVAGQ</sequence>
<dbReference type="InterPro" id="IPR001128">
    <property type="entry name" value="Cyt_P450"/>
</dbReference>
<dbReference type="EMBL" id="RSCE01000011">
    <property type="protein sequence ID" value="RSH78771.1"/>
    <property type="molecule type" value="Genomic_DNA"/>
</dbReference>
<evidence type="ECO:0000256" key="5">
    <source>
        <dbReference type="ARBA" id="ARBA00023002"/>
    </source>
</evidence>
<comment type="cofactor">
    <cofactor evidence="1 8">
        <name>heme</name>
        <dbReference type="ChEBI" id="CHEBI:30413"/>
    </cofactor>
</comment>
<dbReference type="RefSeq" id="XP_028473918.1">
    <property type="nucleotide sequence ID" value="XM_028617455.1"/>
</dbReference>
<keyword evidence="4 8" id="KW-0349">Heme</keyword>
<keyword evidence="9" id="KW-0812">Transmembrane</keyword>
<proteinExistence type="inferred from homology"/>
<dbReference type="GO" id="GO:0004497">
    <property type="term" value="F:monooxygenase activity"/>
    <property type="evidence" value="ECO:0007669"/>
    <property type="project" value="UniProtKB-KW"/>
</dbReference>
<dbReference type="Pfam" id="PF00067">
    <property type="entry name" value="p450"/>
    <property type="match status" value="1"/>
</dbReference>
<reference evidence="10 11" key="1">
    <citation type="submission" date="2018-11" db="EMBL/GenBank/DDBJ databases">
        <title>Genome sequence of Apiotrichum porosum DSM 27194.</title>
        <authorList>
            <person name="Aliyu H."/>
            <person name="Gorte O."/>
            <person name="Ochsenreither K."/>
        </authorList>
    </citation>
    <scope>NUCLEOTIDE SEQUENCE [LARGE SCALE GENOMIC DNA]</scope>
    <source>
        <strain evidence="10 11">DSM 27194</strain>
    </source>
</reference>
<evidence type="ECO:0000256" key="6">
    <source>
        <dbReference type="ARBA" id="ARBA00023004"/>
    </source>
</evidence>
<keyword evidence="9" id="KW-0472">Membrane</keyword>
<dbReference type="InterPro" id="IPR050121">
    <property type="entry name" value="Cytochrome_P450_monoxygenase"/>
</dbReference>
<keyword evidence="11" id="KW-1185">Reference proteome</keyword>
<dbReference type="GO" id="GO:0016705">
    <property type="term" value="F:oxidoreductase activity, acting on paired donors, with incorporation or reduction of molecular oxygen"/>
    <property type="evidence" value="ECO:0007669"/>
    <property type="project" value="InterPro"/>
</dbReference>
<keyword evidence="7" id="KW-0503">Monooxygenase</keyword>
<dbReference type="PANTHER" id="PTHR24305">
    <property type="entry name" value="CYTOCHROME P450"/>
    <property type="match status" value="1"/>
</dbReference>